<proteinExistence type="predicted"/>
<organism evidence="1 2">
    <name type="scientific">Terribacillus saccharophilus</name>
    <dbReference type="NCBI Taxonomy" id="361277"/>
    <lineage>
        <taxon>Bacteria</taxon>
        <taxon>Bacillati</taxon>
        <taxon>Bacillota</taxon>
        <taxon>Bacilli</taxon>
        <taxon>Bacillales</taxon>
        <taxon>Bacillaceae</taxon>
        <taxon>Terribacillus</taxon>
    </lineage>
</organism>
<evidence type="ECO:0000313" key="2">
    <source>
        <dbReference type="Proteomes" id="UP000199735"/>
    </source>
</evidence>
<gene>
    <name evidence="1" type="ORF">SAMN04489762_1129</name>
</gene>
<reference evidence="1 2" key="1">
    <citation type="submission" date="2016-10" db="EMBL/GenBank/DDBJ databases">
        <authorList>
            <person name="Varghese N."/>
            <person name="Submissions S."/>
        </authorList>
    </citation>
    <scope>NUCLEOTIDE SEQUENCE [LARGE SCALE GENOMIC DNA]</scope>
    <source>
        <strain evidence="1 2">DSM 21619</strain>
    </source>
</reference>
<sequence>MDLSGVFNLIDSEFKVIQRDTDIICVAPVSEENVAETIIKLNLNKVRNIYELFEVVRGNEYKVDEFTDEYKSILALYIFSKNKLEVKKYDANVQNEIQNAISLIHIENIFKTNLDEQYYSFLVHKPNRFILEKGTNDKYNVLFLGKSNSKVYIDISRNLNSAAGVLYNFSLKLMLFYDLINVIEVKTDSDFIETLKKLYLLG</sequence>
<name>A0AAX2EDB6_9BACI</name>
<dbReference type="RefSeq" id="WP_093879988.1">
    <property type="nucleotide sequence ID" value="NZ_FOCD01000001.1"/>
</dbReference>
<accession>A0AAX2EDB6</accession>
<dbReference type="AlphaFoldDB" id="A0AAX2EDB6"/>
<dbReference type="EMBL" id="FOCD01000001">
    <property type="protein sequence ID" value="SEM82148.1"/>
    <property type="molecule type" value="Genomic_DNA"/>
</dbReference>
<protein>
    <submittedName>
        <fullName evidence="1">Uncharacterized protein</fullName>
    </submittedName>
</protein>
<evidence type="ECO:0000313" key="1">
    <source>
        <dbReference type="EMBL" id="SEM82148.1"/>
    </source>
</evidence>
<comment type="caution">
    <text evidence="1">The sequence shown here is derived from an EMBL/GenBank/DDBJ whole genome shotgun (WGS) entry which is preliminary data.</text>
</comment>
<dbReference type="Proteomes" id="UP000199735">
    <property type="component" value="Unassembled WGS sequence"/>
</dbReference>